<keyword evidence="3" id="KW-1185">Reference proteome</keyword>
<dbReference type="eggNOG" id="COG1399">
    <property type="taxonomic scope" value="Bacteria"/>
</dbReference>
<organism evidence="2 3">
    <name type="scientific">Brevundimonas naejangsanensis</name>
    <dbReference type="NCBI Taxonomy" id="588932"/>
    <lineage>
        <taxon>Bacteria</taxon>
        <taxon>Pseudomonadati</taxon>
        <taxon>Pseudomonadota</taxon>
        <taxon>Alphaproteobacteria</taxon>
        <taxon>Caulobacterales</taxon>
        <taxon>Caulobacteraceae</taxon>
        <taxon>Brevundimonas</taxon>
    </lineage>
</organism>
<dbReference type="RefSeq" id="WP_025977060.1">
    <property type="nucleotide sequence ID" value="NZ_CP015614.1"/>
</dbReference>
<dbReference type="Pfam" id="PF02620">
    <property type="entry name" value="YceD"/>
    <property type="match status" value="1"/>
</dbReference>
<reference evidence="2 3" key="1">
    <citation type="journal article" date="2014" name="Genome Announc.">
        <title>Genome Sequence of a Promising Hydrogen-Producing Facultative Anaerobic Bacterium, Brevundimonas naejangsanensis Strain B1.</title>
        <authorList>
            <person name="Su H."/>
            <person name="Zhang T."/>
            <person name="Bao M."/>
            <person name="Jiang Y."/>
            <person name="Wang Y."/>
            <person name="Tan T."/>
        </authorList>
    </citation>
    <scope>NUCLEOTIDE SEQUENCE [LARGE SCALE GENOMIC DNA]</scope>
    <source>
        <strain evidence="2 3">B1</strain>
    </source>
</reference>
<dbReference type="InterPro" id="IPR003772">
    <property type="entry name" value="YceD"/>
</dbReference>
<gene>
    <name evidence="2" type="ORF">DA69_05530</name>
</gene>
<dbReference type="OrthoDB" id="8443793at2"/>
<accession>A0A172Y4V2</accession>
<dbReference type="STRING" id="588932.DA69_05530"/>
<evidence type="ECO:0000256" key="1">
    <source>
        <dbReference type="SAM" id="MobiDB-lite"/>
    </source>
</evidence>
<protein>
    <recommendedName>
        <fullName evidence="4">DUF177 domain-containing protein</fullName>
    </recommendedName>
</protein>
<dbReference type="EMBL" id="CP015614">
    <property type="protein sequence ID" value="ANF54247.1"/>
    <property type="molecule type" value="Genomic_DNA"/>
</dbReference>
<evidence type="ECO:0000313" key="3">
    <source>
        <dbReference type="Proteomes" id="UP000077603"/>
    </source>
</evidence>
<dbReference type="AlphaFoldDB" id="A0A172Y4V2"/>
<sequence length="177" mass="19367">MTLPALPFSEPIRLHQVGVSLSRRLEPDDAARARIARALSLKSLDRFVADMEIVPTVSGWRMDGRVQAEAVQACVLTLEPLPVVIDETFSINLTETAPEIQANEEGEIDLELDDDSADVVENGQIDLGQYAVEQLALHLDPYPRKEGAVFQQPPEPGEISPFGVLKALKPNGQTDKS</sequence>
<feature type="region of interest" description="Disordered" evidence="1">
    <location>
        <begin position="146"/>
        <end position="177"/>
    </location>
</feature>
<name>A0A172Y4V2_9CAUL</name>
<dbReference type="KEGG" id="bne:DA69_05530"/>
<dbReference type="Proteomes" id="UP000077603">
    <property type="component" value="Chromosome"/>
</dbReference>
<evidence type="ECO:0008006" key="4">
    <source>
        <dbReference type="Google" id="ProtNLM"/>
    </source>
</evidence>
<proteinExistence type="predicted"/>
<evidence type="ECO:0000313" key="2">
    <source>
        <dbReference type="EMBL" id="ANF54247.1"/>
    </source>
</evidence>